<sequence length="996" mass="110477">GTECLGYGKLFVWNRGVASRGKMMGKGYEEKMEQSPTGVAAATEGAAKTQDVPPTLVWQHEGSSQQQQSSDNDVEMVPASSVPDFSQMSEQEQNQTMAMTTVQPQMTDPLVNDLDRNSRYYLYHFATQLCEVMVVYDEPGQNPIRDLIPATSAYPLLLQIIVANSAFHVFNITRNPMGQSAYQGERSPTVMAYYQAVSRFGGPLKSSYRDALVAKQQALSLLAKSVTSVNTSNIDLILITILLFVNYALVESGRDKWKVHMDGALKLIKLLGEPPYLQRPMSRLRQTILSDFLVFYILGSTFTFTTLPALIPETIELDPILRYAETNNYLSCPGPLLRVMLESFALPDTHGSPSGTSTPIYLQQQVGVLLQRALDFDPIAWSVDFERASPLDDIQKRIRIASAHRSAVCIYLARVLPSTNPLLDPASGEALVSLTALADDVVQHISHLKPGDALFKSICWPLFLAGAESEDPSQREWIMNTLDEFFENLHKPSLFQALGRAVISRSESHNLMMRACLSAVTLLRLGALTISATQSVHPPSSRRLPASSSAEPSRLSQQLLGGQVPLIDKSDYSRNHDPILRTGLALETLQNWYNTSTGLWESTGWWNGANIMTMIGDFAKAAPTHIPLQDLARDVFVTALLKAPAKNPQPGIEDPRSTNTTLVAIDVTSLETGYTKYLDLNTSNLHVIYPPNWHDNGGQVIFPRTSSNYGSNSFYHPDEISDYRDWLDGYYDDDLWWALAWINAYDVTFEAAYLVLAEDVFIAVSRTWGTYCFNGGIYWSWKQDYVNAIANELFFSTAAHLANRAQDRRKRATYLAWAEESLQWFLESGMITDDGIINDGLTEDCKNNNKTAWSYNQGVILGGLAELHRAGNIPKATPLRLATHLARAALIALSDEDGIVHDECEPDCGDDGAQFKGIFMRNLVKLHSVVPDKMFANAIRRNAESIWTRDRKVTSDGLPVFSVNWAGPWISPANASTQSSAMDALVAAIVTRSTPQ</sequence>
<gene>
    <name evidence="2" type="ORF">GT037_007214</name>
</gene>
<reference evidence="2" key="1">
    <citation type="submission" date="2020-01" db="EMBL/GenBank/DDBJ databases">
        <authorList>
            <person name="Feng Z.H.Z."/>
        </authorList>
    </citation>
    <scope>NUCLEOTIDE SEQUENCE</scope>
    <source>
        <strain evidence="2">CBS107.38</strain>
    </source>
</reference>
<reference evidence="2" key="2">
    <citation type="submission" date="2020-08" db="EMBL/GenBank/DDBJ databases">
        <title>Draft Genome Sequence of Cumin Blight Pathogen Alternaria burnsii.</title>
        <authorList>
            <person name="Feng Z."/>
        </authorList>
    </citation>
    <scope>NUCLEOTIDE SEQUENCE</scope>
    <source>
        <strain evidence="2">CBS107.38</strain>
    </source>
</reference>
<feature type="compositionally biased region" description="Low complexity" evidence="1">
    <location>
        <begin position="538"/>
        <end position="555"/>
    </location>
</feature>
<name>A0A8H7AZJ5_9PLEO</name>
<dbReference type="PANTHER" id="PTHR47791:SF1">
    <property type="entry name" value="ENDO MANNANASE, GH76 FAMILY (EUROFUNG)"/>
    <property type="match status" value="1"/>
</dbReference>
<dbReference type="InterPro" id="IPR021858">
    <property type="entry name" value="Fun_TF"/>
</dbReference>
<dbReference type="PANTHER" id="PTHR47791">
    <property type="entry name" value="MEIOTICALLY UP-REGULATED GENE 191 PROTEIN"/>
    <property type="match status" value="1"/>
</dbReference>
<feature type="region of interest" description="Disordered" evidence="1">
    <location>
        <begin position="28"/>
        <end position="52"/>
    </location>
</feature>
<keyword evidence="3" id="KW-1185">Reference proteome</keyword>
<feature type="region of interest" description="Disordered" evidence="1">
    <location>
        <begin position="534"/>
        <end position="555"/>
    </location>
</feature>
<feature type="region of interest" description="Disordered" evidence="1">
    <location>
        <begin position="59"/>
        <end position="78"/>
    </location>
</feature>
<dbReference type="GeneID" id="62205439"/>
<dbReference type="EMBL" id="JAAABM010000010">
    <property type="protein sequence ID" value="KAF7674454.1"/>
    <property type="molecule type" value="Genomic_DNA"/>
</dbReference>
<feature type="non-terminal residue" evidence="2">
    <location>
        <position position="1"/>
    </location>
</feature>
<dbReference type="GO" id="GO:0005975">
    <property type="term" value="P:carbohydrate metabolic process"/>
    <property type="evidence" value="ECO:0007669"/>
    <property type="project" value="InterPro"/>
</dbReference>
<protein>
    <submittedName>
        <fullName evidence="2">Acriflavine sensitivity control protein acr-2</fullName>
    </submittedName>
</protein>
<dbReference type="RefSeq" id="XP_038784749.1">
    <property type="nucleotide sequence ID" value="XM_038932261.1"/>
</dbReference>
<dbReference type="Proteomes" id="UP000596902">
    <property type="component" value="Unassembled WGS sequence"/>
</dbReference>
<dbReference type="Pfam" id="PF03663">
    <property type="entry name" value="Glyco_hydro_76"/>
    <property type="match status" value="1"/>
</dbReference>
<comment type="caution">
    <text evidence="2">The sequence shown here is derived from an EMBL/GenBank/DDBJ whole genome shotgun (WGS) entry which is preliminary data.</text>
</comment>
<dbReference type="InterPro" id="IPR005198">
    <property type="entry name" value="Glyco_hydro_76"/>
</dbReference>
<dbReference type="AlphaFoldDB" id="A0A8H7AZJ5"/>
<evidence type="ECO:0000313" key="3">
    <source>
        <dbReference type="Proteomes" id="UP000596902"/>
    </source>
</evidence>
<organism evidence="2 3">
    <name type="scientific">Alternaria burnsii</name>
    <dbReference type="NCBI Taxonomy" id="1187904"/>
    <lineage>
        <taxon>Eukaryota</taxon>
        <taxon>Fungi</taxon>
        <taxon>Dikarya</taxon>
        <taxon>Ascomycota</taxon>
        <taxon>Pezizomycotina</taxon>
        <taxon>Dothideomycetes</taxon>
        <taxon>Pleosporomycetidae</taxon>
        <taxon>Pleosporales</taxon>
        <taxon>Pleosporineae</taxon>
        <taxon>Pleosporaceae</taxon>
        <taxon>Alternaria</taxon>
        <taxon>Alternaria sect. Alternaria</taxon>
    </lineage>
</organism>
<dbReference type="Pfam" id="PF11951">
    <property type="entry name" value="Fungal_trans_2"/>
    <property type="match status" value="1"/>
</dbReference>
<dbReference type="Gene3D" id="1.50.10.20">
    <property type="match status" value="1"/>
</dbReference>
<dbReference type="InterPro" id="IPR053169">
    <property type="entry name" value="MUG_Protein"/>
</dbReference>
<dbReference type="InterPro" id="IPR008928">
    <property type="entry name" value="6-hairpin_glycosidase_sf"/>
</dbReference>
<evidence type="ECO:0000256" key="1">
    <source>
        <dbReference type="SAM" id="MobiDB-lite"/>
    </source>
</evidence>
<accession>A0A8H7AZJ5</accession>
<evidence type="ECO:0000313" key="2">
    <source>
        <dbReference type="EMBL" id="KAF7674454.1"/>
    </source>
</evidence>
<dbReference type="SUPFAM" id="SSF48208">
    <property type="entry name" value="Six-hairpin glycosidases"/>
    <property type="match status" value="1"/>
</dbReference>
<proteinExistence type="predicted"/>